<gene>
    <name evidence="2" type="ORF">NSCI0253_LOCUS23345</name>
</gene>
<evidence type="ECO:0000313" key="2">
    <source>
        <dbReference type="EMBL" id="CAD8848995.1"/>
    </source>
</evidence>
<dbReference type="EMBL" id="HBFQ01033192">
    <property type="protein sequence ID" value="CAD8848995.1"/>
    <property type="molecule type" value="Transcribed_RNA"/>
</dbReference>
<accession>A0A7S1AC49</accession>
<protein>
    <submittedName>
        <fullName evidence="2">Uncharacterized protein</fullName>
    </submittedName>
</protein>
<feature type="region of interest" description="Disordered" evidence="1">
    <location>
        <begin position="1"/>
        <end position="38"/>
    </location>
</feature>
<evidence type="ECO:0000256" key="1">
    <source>
        <dbReference type="SAM" id="MobiDB-lite"/>
    </source>
</evidence>
<sequence length="157" mass="17032">MSVAQPEDATLADAPLKPAVLSEPRTEEKRGESPSSEIVANQSIARNQSAPITAACLPGFWADSLGNAVHVCSVDAFQARFQATLTQPLKPEVKLSVREKPGGGWLCGNATLDPTWSKPSQLHWLTDDGRISVWVRIVTYYDSLVEMPSGSQPSQWT</sequence>
<dbReference type="AlphaFoldDB" id="A0A7S1AC49"/>
<organism evidence="2">
    <name type="scientific">Noctiluca scintillans</name>
    <name type="common">Sea sparkle</name>
    <name type="synonym">Red tide dinoflagellate</name>
    <dbReference type="NCBI Taxonomy" id="2966"/>
    <lineage>
        <taxon>Eukaryota</taxon>
        <taxon>Sar</taxon>
        <taxon>Alveolata</taxon>
        <taxon>Dinophyceae</taxon>
        <taxon>Noctilucales</taxon>
        <taxon>Noctilucaceae</taxon>
        <taxon>Noctiluca</taxon>
    </lineage>
</organism>
<name>A0A7S1AC49_NOCSC</name>
<proteinExistence type="predicted"/>
<reference evidence="2" key="1">
    <citation type="submission" date="2021-01" db="EMBL/GenBank/DDBJ databases">
        <authorList>
            <person name="Corre E."/>
            <person name="Pelletier E."/>
            <person name="Niang G."/>
            <person name="Scheremetjew M."/>
            <person name="Finn R."/>
            <person name="Kale V."/>
            <person name="Holt S."/>
            <person name="Cochrane G."/>
            <person name="Meng A."/>
            <person name="Brown T."/>
            <person name="Cohen L."/>
        </authorList>
    </citation>
    <scope>NUCLEOTIDE SEQUENCE</scope>
</reference>